<dbReference type="GO" id="GO:0008410">
    <property type="term" value="F:CoA-transferase activity"/>
    <property type="evidence" value="ECO:0007669"/>
    <property type="project" value="InterPro"/>
</dbReference>
<comment type="similarity">
    <text evidence="1">Belongs to the 3-oxoacid CoA-transferase subunit A family.</text>
</comment>
<organism evidence="3 4">
    <name type="scientific">Pseudoclavibacter caeni</name>
    <dbReference type="NCBI Taxonomy" id="908846"/>
    <lineage>
        <taxon>Bacteria</taxon>
        <taxon>Bacillati</taxon>
        <taxon>Actinomycetota</taxon>
        <taxon>Actinomycetes</taxon>
        <taxon>Micrococcales</taxon>
        <taxon>Microbacteriaceae</taxon>
        <taxon>Pseudoclavibacter</taxon>
    </lineage>
</organism>
<protein>
    <submittedName>
        <fullName evidence="3">CoA transferase subunit A</fullName>
    </submittedName>
</protein>
<dbReference type="Pfam" id="PF01144">
    <property type="entry name" value="CoA_trans"/>
    <property type="match status" value="1"/>
</dbReference>
<evidence type="ECO:0000256" key="2">
    <source>
        <dbReference type="ARBA" id="ARBA00022679"/>
    </source>
</evidence>
<proteinExistence type="inferred from homology"/>
<reference evidence="3 4" key="1">
    <citation type="submission" date="2019-09" db="EMBL/GenBank/DDBJ databases">
        <title>Phylogeny of genus Pseudoclavibacter and closely related genus.</title>
        <authorList>
            <person name="Li Y."/>
        </authorList>
    </citation>
    <scope>NUCLEOTIDE SEQUENCE [LARGE SCALE GENOMIC DNA]</scope>
    <source>
        <strain evidence="3 4">JCM 16921</strain>
    </source>
</reference>
<dbReference type="InterPro" id="IPR004165">
    <property type="entry name" value="CoA_trans_fam_I"/>
</dbReference>
<dbReference type="Gene3D" id="3.40.1080.10">
    <property type="entry name" value="Glutaconate Coenzyme A-transferase"/>
    <property type="match status" value="1"/>
</dbReference>
<dbReference type="InterPro" id="IPR012792">
    <property type="entry name" value="3-oxoacid_CoA-transf_A"/>
</dbReference>
<keyword evidence="4" id="KW-1185">Reference proteome</keyword>
<accession>A0A7C8BMU9</accession>
<dbReference type="PANTHER" id="PTHR13707:SF60">
    <property type="entry name" value="ACETATE COA-TRANSFERASE SUBUNIT ALPHA"/>
    <property type="match status" value="1"/>
</dbReference>
<dbReference type="SUPFAM" id="SSF100950">
    <property type="entry name" value="NagB/RpiA/CoA transferase-like"/>
    <property type="match status" value="1"/>
</dbReference>
<evidence type="ECO:0000313" key="4">
    <source>
        <dbReference type="Proteomes" id="UP000481339"/>
    </source>
</evidence>
<evidence type="ECO:0000256" key="1">
    <source>
        <dbReference type="ARBA" id="ARBA00005612"/>
    </source>
</evidence>
<evidence type="ECO:0000313" key="3">
    <source>
        <dbReference type="EMBL" id="KAB1631732.1"/>
    </source>
</evidence>
<dbReference type="RefSeq" id="WP_158036585.1">
    <property type="nucleotide sequence ID" value="NZ_BAAAZV010000011.1"/>
</dbReference>
<dbReference type="SMART" id="SM00882">
    <property type="entry name" value="CoA_trans"/>
    <property type="match status" value="1"/>
</dbReference>
<dbReference type="Proteomes" id="UP000481339">
    <property type="component" value="Unassembled WGS sequence"/>
</dbReference>
<comment type="caution">
    <text evidence="3">The sequence shown here is derived from an EMBL/GenBank/DDBJ whole genome shotgun (WGS) entry which is preliminary data.</text>
</comment>
<dbReference type="InterPro" id="IPR037171">
    <property type="entry name" value="NagB/RpiA_transferase-like"/>
</dbReference>
<dbReference type="PROSITE" id="PS01273">
    <property type="entry name" value="COA_TRANSF_1"/>
    <property type="match status" value="1"/>
</dbReference>
<dbReference type="OrthoDB" id="3369756at2"/>
<dbReference type="NCBIfam" id="TIGR02429">
    <property type="entry name" value="pcaI_scoA_fam"/>
    <property type="match status" value="1"/>
</dbReference>
<dbReference type="AlphaFoldDB" id="A0A7C8BMU9"/>
<dbReference type="InterPro" id="IPR004163">
    <property type="entry name" value="CoA_transf_BS"/>
</dbReference>
<gene>
    <name evidence="3" type="ORF">F8O02_07265</name>
</gene>
<dbReference type="EMBL" id="WBKA01000005">
    <property type="protein sequence ID" value="KAB1631732.1"/>
    <property type="molecule type" value="Genomic_DNA"/>
</dbReference>
<sequence>MIKRITAARQALEPLLHDGMTIAVGGFGICGSPLELIEAVRDSGVRELTIISNNMGLDGVGLGLLLDSHQVARVHCSYAGENDEFARQMIAGEVEVVFVPQGTLAERLRAAGAGIPAFYTPTGVGTDVARDHEVRDFDGVPHLLETALHADLGLVHAHRADRFGNLAYRAAARNFNPLVAQAADHTVVEAERIEPDALEPDRIETPGIFVESVVSAAHRERPIERRTVRPRPARDVAA</sequence>
<keyword evidence="2 3" id="KW-0808">Transferase</keyword>
<name>A0A7C8BMU9_9MICO</name>
<dbReference type="PANTHER" id="PTHR13707">
    <property type="entry name" value="KETOACID-COENZYME A TRANSFERASE"/>
    <property type="match status" value="1"/>
</dbReference>